<feature type="transmembrane region" description="Helical" evidence="1">
    <location>
        <begin position="92"/>
        <end position="111"/>
    </location>
</feature>
<dbReference type="STRING" id="1314782.A0A165SWF0"/>
<keyword evidence="1" id="KW-0472">Membrane</keyword>
<reference evidence="2 3" key="1">
    <citation type="journal article" date="2016" name="Mol. Biol. Evol.">
        <title>Comparative Genomics of Early-Diverging Mushroom-Forming Fungi Provides Insights into the Origins of Lignocellulose Decay Capabilities.</title>
        <authorList>
            <person name="Nagy L.G."/>
            <person name="Riley R."/>
            <person name="Tritt A."/>
            <person name="Adam C."/>
            <person name="Daum C."/>
            <person name="Floudas D."/>
            <person name="Sun H."/>
            <person name="Yadav J.S."/>
            <person name="Pangilinan J."/>
            <person name="Larsson K.H."/>
            <person name="Matsuura K."/>
            <person name="Barry K."/>
            <person name="Labutti K."/>
            <person name="Kuo R."/>
            <person name="Ohm R.A."/>
            <person name="Bhattacharya S.S."/>
            <person name="Shirouzu T."/>
            <person name="Yoshinaga Y."/>
            <person name="Martin F.M."/>
            <person name="Grigoriev I.V."/>
            <person name="Hibbett D.S."/>
        </authorList>
    </citation>
    <scope>NUCLEOTIDE SEQUENCE [LARGE SCALE GENOMIC DNA]</scope>
    <source>
        <strain evidence="2 3">HHB14362 ss-1</strain>
    </source>
</reference>
<accession>A0A165SWF0</accession>
<evidence type="ECO:0000313" key="3">
    <source>
        <dbReference type="Proteomes" id="UP000076761"/>
    </source>
</evidence>
<keyword evidence="1" id="KW-1133">Transmembrane helix</keyword>
<sequence>MQLWVAHIPDIQNTVANALSHFNNDAALVLIPQLQIFSFEPPQDAWTIEQLCYEWSVALSFALNQSSKLSYTSALNSYIKFCKMHSFPIEPVFLVVVVCCSLSLVSFYVMYMPAHIKPHGLESYFPEVQQVQKIQLVLRTLCGCKWHYSQPVSCAQPISLADMQVIYDTLHLSNGHNDKLFLTLLFTGFHALMSLGELVSLDNPALRDFWKMSPWNTVAIDGSDYCFTLPTHKTNLFKSNVILVQSSNNEPNPVQIFNLPTSYHPQLWLQDDGSVPLQHFFPKMTGHALCCSGATLLTMNGVSPENIHHMGRWSSSAWEAYVHKHPILLQAFIFSGHGT</sequence>
<name>A0A165SWF0_9AGAM</name>
<keyword evidence="1" id="KW-0812">Transmembrane</keyword>
<dbReference type="Proteomes" id="UP000076761">
    <property type="component" value="Unassembled WGS sequence"/>
</dbReference>
<dbReference type="OrthoDB" id="5598396at2759"/>
<organism evidence="2 3">
    <name type="scientific">Neolentinus lepideus HHB14362 ss-1</name>
    <dbReference type="NCBI Taxonomy" id="1314782"/>
    <lineage>
        <taxon>Eukaryota</taxon>
        <taxon>Fungi</taxon>
        <taxon>Dikarya</taxon>
        <taxon>Basidiomycota</taxon>
        <taxon>Agaricomycotina</taxon>
        <taxon>Agaricomycetes</taxon>
        <taxon>Gloeophyllales</taxon>
        <taxon>Gloeophyllaceae</taxon>
        <taxon>Neolentinus</taxon>
    </lineage>
</organism>
<evidence type="ECO:0000313" key="2">
    <source>
        <dbReference type="EMBL" id="KZT25778.1"/>
    </source>
</evidence>
<proteinExistence type="predicted"/>
<dbReference type="InParanoid" id="A0A165SWF0"/>
<protein>
    <submittedName>
        <fullName evidence="2">Uncharacterized protein</fullName>
    </submittedName>
</protein>
<keyword evidence="3" id="KW-1185">Reference proteome</keyword>
<gene>
    <name evidence="2" type="ORF">NEOLEDRAFT_1156171</name>
</gene>
<dbReference type="EMBL" id="KV425570">
    <property type="protein sequence ID" value="KZT25778.1"/>
    <property type="molecule type" value="Genomic_DNA"/>
</dbReference>
<evidence type="ECO:0000256" key="1">
    <source>
        <dbReference type="SAM" id="Phobius"/>
    </source>
</evidence>
<dbReference type="AlphaFoldDB" id="A0A165SWF0"/>